<dbReference type="Pfam" id="PF13246">
    <property type="entry name" value="Cation_ATPase"/>
    <property type="match status" value="1"/>
</dbReference>
<evidence type="ECO:0000256" key="8">
    <source>
        <dbReference type="ARBA" id="ARBA00022837"/>
    </source>
</evidence>
<dbReference type="NCBIfam" id="TIGR01517">
    <property type="entry name" value="ATPase-IIB_Ca"/>
    <property type="match status" value="1"/>
</dbReference>
<dbReference type="InterPro" id="IPR023299">
    <property type="entry name" value="ATPase_P-typ_cyto_dom_N"/>
</dbReference>
<evidence type="ECO:0000256" key="12">
    <source>
        <dbReference type="ARBA" id="ARBA00022989"/>
    </source>
</evidence>
<comment type="subcellular location">
    <subcellularLocation>
        <location evidence="1">Endomembrane system</location>
        <topology evidence="1">Multi-pass membrane protein</topology>
    </subcellularLocation>
</comment>
<evidence type="ECO:0000256" key="14">
    <source>
        <dbReference type="ARBA" id="ARBA00023136"/>
    </source>
</evidence>
<evidence type="ECO:0000256" key="15">
    <source>
        <dbReference type="ARBA" id="ARBA00048694"/>
    </source>
</evidence>
<dbReference type="InterPro" id="IPR023298">
    <property type="entry name" value="ATPase_P-typ_TM_dom_sf"/>
</dbReference>
<dbReference type="Gene3D" id="2.70.150.10">
    <property type="entry name" value="Calcium-transporting ATPase, cytoplasmic transduction domain A"/>
    <property type="match status" value="1"/>
</dbReference>
<dbReference type="InterPro" id="IPR018303">
    <property type="entry name" value="ATPase_P-typ_P_site"/>
</dbReference>
<dbReference type="InterPro" id="IPR023214">
    <property type="entry name" value="HAD_sf"/>
</dbReference>
<evidence type="ECO:0000259" key="17">
    <source>
        <dbReference type="SMART" id="SM00831"/>
    </source>
</evidence>
<dbReference type="InterPro" id="IPR006408">
    <property type="entry name" value="P-type_ATPase_IIB"/>
</dbReference>
<keyword evidence="13" id="KW-0406">Ion transport</keyword>
<dbReference type="Pfam" id="PF00690">
    <property type="entry name" value="Cation_ATPase_N"/>
    <property type="match status" value="1"/>
</dbReference>
<feature type="transmembrane region" description="Helical" evidence="16">
    <location>
        <begin position="37"/>
        <end position="62"/>
    </location>
</feature>
<keyword evidence="12 16" id="KW-1133">Transmembrane helix</keyword>
<keyword evidence="8" id="KW-0106">Calcium</keyword>
<dbReference type="EC" id="7.2.2.10" evidence="3"/>
<reference evidence="18" key="1">
    <citation type="submission" date="2022-05" db="EMBL/GenBank/DDBJ databases">
        <title>The Musa troglodytarum L. genome provides insights into the mechanism of non-climacteric behaviour and enrichment of carotenoids.</title>
        <authorList>
            <person name="Wang J."/>
        </authorList>
    </citation>
    <scope>NUCLEOTIDE SEQUENCE</scope>
    <source>
        <tissue evidence="18">Leaf</tissue>
    </source>
</reference>
<dbReference type="SUPFAM" id="SSF56784">
    <property type="entry name" value="HAD-like"/>
    <property type="match status" value="1"/>
</dbReference>
<evidence type="ECO:0000256" key="1">
    <source>
        <dbReference type="ARBA" id="ARBA00004127"/>
    </source>
</evidence>
<feature type="domain" description="Cation-transporting P-type ATPase N-terminal" evidence="17">
    <location>
        <begin position="1"/>
        <end position="65"/>
    </location>
</feature>
<keyword evidence="19" id="KW-1185">Reference proteome</keyword>
<dbReference type="FunFam" id="2.70.150.10:FF:000006">
    <property type="entry name" value="Calcium-transporting ATPase"/>
    <property type="match status" value="1"/>
</dbReference>
<keyword evidence="9" id="KW-0067">ATP-binding</keyword>
<organism evidence="18 19">
    <name type="scientific">Musa troglodytarum</name>
    <name type="common">fe'i banana</name>
    <dbReference type="NCBI Taxonomy" id="320322"/>
    <lineage>
        <taxon>Eukaryota</taxon>
        <taxon>Viridiplantae</taxon>
        <taxon>Streptophyta</taxon>
        <taxon>Embryophyta</taxon>
        <taxon>Tracheophyta</taxon>
        <taxon>Spermatophyta</taxon>
        <taxon>Magnoliopsida</taxon>
        <taxon>Liliopsida</taxon>
        <taxon>Zingiberales</taxon>
        <taxon>Musaceae</taxon>
        <taxon>Musa</taxon>
    </lineage>
</organism>
<keyword evidence="11" id="KW-0112">Calmodulin-binding</keyword>
<dbReference type="GO" id="GO:0005516">
    <property type="term" value="F:calmodulin binding"/>
    <property type="evidence" value="ECO:0007669"/>
    <property type="project" value="UniProtKB-KW"/>
</dbReference>
<feature type="transmembrane region" description="Helical" evidence="16">
    <location>
        <begin position="74"/>
        <end position="93"/>
    </location>
</feature>
<dbReference type="GO" id="GO:0005524">
    <property type="term" value="F:ATP binding"/>
    <property type="evidence" value="ECO:0007669"/>
    <property type="project" value="UniProtKB-KW"/>
</dbReference>
<evidence type="ECO:0000256" key="10">
    <source>
        <dbReference type="ARBA" id="ARBA00022842"/>
    </source>
</evidence>
<dbReference type="Proteomes" id="UP001055439">
    <property type="component" value="Chromosome 9"/>
</dbReference>
<keyword evidence="14 16" id="KW-0472">Membrane</keyword>
<dbReference type="OrthoDB" id="3352408at2759"/>
<dbReference type="InterPro" id="IPR001757">
    <property type="entry name" value="P_typ_ATPase"/>
</dbReference>
<dbReference type="EMBL" id="CP097511">
    <property type="protein sequence ID" value="URE47468.1"/>
    <property type="molecule type" value="Genomic_DNA"/>
</dbReference>
<evidence type="ECO:0000256" key="2">
    <source>
        <dbReference type="ARBA" id="ARBA00006124"/>
    </source>
</evidence>
<evidence type="ECO:0000256" key="6">
    <source>
        <dbReference type="ARBA" id="ARBA00022692"/>
    </source>
</evidence>
<dbReference type="Pfam" id="PF00122">
    <property type="entry name" value="E1-E2_ATPase"/>
    <property type="match status" value="1"/>
</dbReference>
<dbReference type="Gene3D" id="3.40.1110.10">
    <property type="entry name" value="Calcium-transporting ATPase, cytoplasmic domain N"/>
    <property type="match status" value="1"/>
</dbReference>
<dbReference type="PRINTS" id="PR00119">
    <property type="entry name" value="CATATPASE"/>
</dbReference>
<evidence type="ECO:0000256" key="4">
    <source>
        <dbReference type="ARBA" id="ARBA00022448"/>
    </source>
</evidence>
<dbReference type="FunFam" id="1.20.1110.10:FF:000097">
    <property type="entry name" value="Calcium-transporting ATPase 9 plasma membrane-type"/>
    <property type="match status" value="1"/>
</dbReference>
<sequence>MLKSNTERGIIGDESELLHRRSIFGANAYPQKKGRNFLVFLWEACQDLTLIILMVAAVISLVLGIKTEGLSEGWYDGGSIAFAVILVVLVTAVSDYRQSLQFQCLNEEKQNIHLEVTRGGRRMEISIFDIVVGDIVPLKIGDQVPADGILIDGHSLAIDESSMTGEAKIVHKDQRAPFLMSGCKVANGFGTMLVTAVGTNTEWGLLMANISEDNGEETPLQVRLNGVATLIGTVGLTVAAAVLTVLWARYFTGHTKNPDGTAQFIRGHTSAKAAIDGAVNILTIAVTIVVVAVPEGLPLAVTLTLAYSMRKMMADKALVRRLSACETMGSATTICSDKTGTLTLNQMTVVEANVGGMKLSSPDNYDILTDATSHLLIEGIAQNTTGNVFVPEDGPAEVSGSPTEKAILSWGIKLGMKFDVVRAAASILHVVPFNSEKKRGGVAIRVADSKIHVHWKGAAELILAACTSWFDADGSIHPMTSDKVNEFKNSIEDMAALSLRCVAFAYRLYDLDKIPYEDKRDKWELPEDELVLLAIVGIKDPCRPGVKDAVKLCTTAGVKVRMVTGDNIQTAKAIALECGILDTSADLTEPTIIEGRAFRALSETAREAIAGKISV</sequence>
<dbReference type="FunFam" id="3.40.1110.10:FF:000013">
    <property type="entry name" value="Calcium-transporting ATPase"/>
    <property type="match status" value="1"/>
</dbReference>
<dbReference type="SUPFAM" id="SSF81660">
    <property type="entry name" value="Metal cation-transporting ATPase, ATP-binding domain N"/>
    <property type="match status" value="1"/>
</dbReference>
<name>A0A9E7L6A0_9LILI</name>
<dbReference type="InterPro" id="IPR059000">
    <property type="entry name" value="ATPase_P-type_domA"/>
</dbReference>
<dbReference type="PANTHER" id="PTHR24093:SF369">
    <property type="entry name" value="CALCIUM-TRANSPORTING ATPASE"/>
    <property type="match status" value="1"/>
</dbReference>
<proteinExistence type="inferred from homology"/>
<evidence type="ECO:0000256" key="7">
    <source>
        <dbReference type="ARBA" id="ARBA00022741"/>
    </source>
</evidence>
<dbReference type="PRINTS" id="PR00121">
    <property type="entry name" value="NAKATPASE"/>
</dbReference>
<dbReference type="SUPFAM" id="SSF81665">
    <property type="entry name" value="Calcium ATPase, transmembrane domain M"/>
    <property type="match status" value="1"/>
</dbReference>
<protein>
    <recommendedName>
        <fullName evidence="3">P-type Ca(2+) transporter</fullName>
        <ecNumber evidence="3">7.2.2.10</ecNumber>
    </recommendedName>
</protein>
<dbReference type="Gene3D" id="3.40.50.1000">
    <property type="entry name" value="HAD superfamily/HAD-like"/>
    <property type="match status" value="1"/>
</dbReference>
<gene>
    <name evidence="18" type="ORF">MUK42_08691</name>
</gene>
<dbReference type="GO" id="GO:0005886">
    <property type="term" value="C:plasma membrane"/>
    <property type="evidence" value="ECO:0007669"/>
    <property type="project" value="TreeGrafter"/>
</dbReference>
<evidence type="ECO:0000256" key="13">
    <source>
        <dbReference type="ARBA" id="ARBA00023065"/>
    </source>
</evidence>
<dbReference type="AlphaFoldDB" id="A0A9E7L6A0"/>
<dbReference type="SUPFAM" id="SSF81653">
    <property type="entry name" value="Calcium ATPase, transduction domain A"/>
    <property type="match status" value="1"/>
</dbReference>
<feature type="non-terminal residue" evidence="18">
    <location>
        <position position="615"/>
    </location>
</feature>
<feature type="transmembrane region" description="Helical" evidence="16">
    <location>
        <begin position="281"/>
        <end position="307"/>
    </location>
</feature>
<keyword evidence="5" id="KW-0109">Calcium transport</keyword>
<dbReference type="PANTHER" id="PTHR24093">
    <property type="entry name" value="CATION TRANSPORTING ATPASE"/>
    <property type="match status" value="1"/>
</dbReference>
<evidence type="ECO:0000256" key="9">
    <source>
        <dbReference type="ARBA" id="ARBA00022840"/>
    </source>
</evidence>
<comment type="similarity">
    <text evidence="2">Belongs to the cation transport ATPase (P-type) (TC 3.A.3) family. Type IIB subfamily.</text>
</comment>
<comment type="catalytic activity">
    <reaction evidence="15">
        <text>Ca(2+)(in) + ATP + H2O = Ca(2+)(out) + ADP + phosphate + H(+)</text>
        <dbReference type="Rhea" id="RHEA:18105"/>
        <dbReference type="ChEBI" id="CHEBI:15377"/>
        <dbReference type="ChEBI" id="CHEBI:15378"/>
        <dbReference type="ChEBI" id="CHEBI:29108"/>
        <dbReference type="ChEBI" id="CHEBI:30616"/>
        <dbReference type="ChEBI" id="CHEBI:43474"/>
        <dbReference type="ChEBI" id="CHEBI:456216"/>
        <dbReference type="EC" id="7.2.2.10"/>
    </reaction>
</comment>
<dbReference type="InterPro" id="IPR008250">
    <property type="entry name" value="ATPase_P-typ_transduc_dom_A_sf"/>
</dbReference>
<evidence type="ECO:0000256" key="16">
    <source>
        <dbReference type="SAM" id="Phobius"/>
    </source>
</evidence>
<evidence type="ECO:0000256" key="3">
    <source>
        <dbReference type="ARBA" id="ARBA00012790"/>
    </source>
</evidence>
<dbReference type="SMART" id="SM00831">
    <property type="entry name" value="Cation_ATPase_N"/>
    <property type="match status" value="1"/>
</dbReference>
<keyword evidence="10" id="KW-0460">Magnesium</keyword>
<dbReference type="GO" id="GO:0012505">
    <property type="term" value="C:endomembrane system"/>
    <property type="evidence" value="ECO:0007669"/>
    <property type="project" value="UniProtKB-SubCell"/>
</dbReference>
<dbReference type="InterPro" id="IPR036412">
    <property type="entry name" value="HAD-like_sf"/>
</dbReference>
<feature type="transmembrane region" description="Helical" evidence="16">
    <location>
        <begin position="227"/>
        <end position="248"/>
    </location>
</feature>
<dbReference type="PROSITE" id="PS00154">
    <property type="entry name" value="ATPASE_E1_E2"/>
    <property type="match status" value="1"/>
</dbReference>
<keyword evidence="7" id="KW-0547">Nucleotide-binding</keyword>
<dbReference type="FunFam" id="1.20.1110.10:FF:000036">
    <property type="entry name" value="Calcium-transporting ATPase"/>
    <property type="match status" value="1"/>
</dbReference>
<dbReference type="Gene3D" id="1.20.1110.10">
    <property type="entry name" value="Calcium-transporting ATPase, transmembrane domain"/>
    <property type="match status" value="1"/>
</dbReference>
<evidence type="ECO:0000256" key="11">
    <source>
        <dbReference type="ARBA" id="ARBA00022860"/>
    </source>
</evidence>
<accession>A0A9E7L6A0</accession>
<dbReference type="NCBIfam" id="TIGR01494">
    <property type="entry name" value="ATPase_P-type"/>
    <property type="match status" value="1"/>
</dbReference>
<evidence type="ECO:0000313" key="19">
    <source>
        <dbReference type="Proteomes" id="UP001055439"/>
    </source>
</evidence>
<keyword evidence="6 16" id="KW-0812">Transmembrane</keyword>
<evidence type="ECO:0000313" key="18">
    <source>
        <dbReference type="EMBL" id="URE47468.1"/>
    </source>
</evidence>
<dbReference type="GO" id="GO:0005388">
    <property type="term" value="F:P-type calcium transporter activity"/>
    <property type="evidence" value="ECO:0007669"/>
    <property type="project" value="UniProtKB-EC"/>
</dbReference>
<dbReference type="InterPro" id="IPR004014">
    <property type="entry name" value="ATPase_P-typ_cation-transptr_N"/>
</dbReference>
<evidence type="ECO:0000256" key="5">
    <source>
        <dbReference type="ARBA" id="ARBA00022568"/>
    </source>
</evidence>
<keyword evidence="4" id="KW-0813">Transport</keyword>
<dbReference type="GO" id="GO:0016887">
    <property type="term" value="F:ATP hydrolysis activity"/>
    <property type="evidence" value="ECO:0007669"/>
    <property type="project" value="InterPro"/>
</dbReference>